<sequence>MNDRLRFMFNRISERLWVKPLLSCVLSILWVFVAKMADYTGLAAIVPSITPDSIETLLSIISSSMLVIATFAVASMVSAYASASSTATPRTFALVIADDRSQNALSAFISAFIFSIVALIALQNGYYGKTGYFALFILTLLVFAIVIITFVRWVDSIARLGRLGSTVHKAEKAAATALQRRRCSPTLRGIAVTPLEPGAQAVFSEHIGYVQIVDLAALQALAEKSRLHISLTCLPGSFIGPGRPLAQVVPDPESGTLPPDSAAEPWDGAEIAAAFRVQAERTFDEDPRFGLIVLAEIASRALSPAVNDPGTAIDVIGSLVRLFALWATPVGDDERCSTLYDRIGVPTLALQDLFDDAFDPIARDGAANLEVAIRLQKAFESLATTGHAEMQRISLEHARRALARAEQELRFEPDRLRLRQLADRLSSG</sequence>
<feature type="transmembrane region" description="Helical" evidence="1">
    <location>
        <begin position="132"/>
        <end position="154"/>
    </location>
</feature>
<evidence type="ECO:0008006" key="4">
    <source>
        <dbReference type="Google" id="ProtNLM"/>
    </source>
</evidence>
<dbReference type="AlphaFoldDB" id="A0A1A9F1Y4"/>
<dbReference type="OrthoDB" id="2955631at2"/>
<dbReference type="Proteomes" id="UP000078070">
    <property type="component" value="Chromosome"/>
</dbReference>
<evidence type="ECO:0000313" key="3">
    <source>
        <dbReference type="Proteomes" id="UP000078070"/>
    </source>
</evidence>
<protein>
    <recommendedName>
        <fullName evidence="4">DUF2254 domain-containing protein</fullName>
    </recommendedName>
</protein>
<gene>
    <name evidence="2" type="ORF">A8C75_16995</name>
</gene>
<dbReference type="STRING" id="1821621.A8C75_16995"/>
<reference evidence="3" key="1">
    <citation type="submission" date="2016-05" db="EMBL/GenBank/DDBJ databases">
        <authorList>
            <person name="Baek K."/>
            <person name="Yang S.-J."/>
        </authorList>
    </citation>
    <scope>NUCLEOTIDE SEQUENCE [LARGE SCALE GENOMIC DNA]</scope>
    <source>
        <strain evidence="3">ST58-10</strain>
    </source>
</reference>
<accession>A0A1A9F1Y4</accession>
<dbReference type="Pfam" id="PF10011">
    <property type="entry name" value="DUF2254"/>
    <property type="match status" value="1"/>
</dbReference>
<keyword evidence="3" id="KW-1185">Reference proteome</keyword>
<organism evidence="2 3">
    <name type="scientific">Marinobacterium aestuarii</name>
    <dbReference type="NCBI Taxonomy" id="1821621"/>
    <lineage>
        <taxon>Bacteria</taxon>
        <taxon>Pseudomonadati</taxon>
        <taxon>Pseudomonadota</taxon>
        <taxon>Gammaproteobacteria</taxon>
        <taxon>Oceanospirillales</taxon>
        <taxon>Oceanospirillaceae</taxon>
        <taxon>Marinobacterium</taxon>
    </lineage>
</organism>
<dbReference type="RefSeq" id="WP_067385163.1">
    <property type="nucleotide sequence ID" value="NZ_CP015839.1"/>
</dbReference>
<name>A0A1A9F1Y4_9GAMM</name>
<keyword evidence="1" id="KW-1133">Transmembrane helix</keyword>
<feature type="transmembrane region" description="Helical" evidence="1">
    <location>
        <begin position="104"/>
        <end position="126"/>
    </location>
</feature>
<feature type="transmembrane region" description="Helical" evidence="1">
    <location>
        <begin position="60"/>
        <end position="83"/>
    </location>
</feature>
<keyword evidence="1" id="KW-0472">Membrane</keyword>
<dbReference type="EMBL" id="CP015839">
    <property type="protein sequence ID" value="ANG64000.1"/>
    <property type="molecule type" value="Genomic_DNA"/>
</dbReference>
<proteinExistence type="predicted"/>
<reference evidence="2 3" key="2">
    <citation type="journal article" date="2018" name="Int. J. Syst. Evol. Microbiol.">
        <title>Marinobacterium aestuarii sp. nov., a benzene-degrading marine bacterium isolated from estuary sediment.</title>
        <authorList>
            <person name="Bae S.S."/>
            <person name="Jung J."/>
            <person name="Chung D."/>
            <person name="Baek K."/>
        </authorList>
    </citation>
    <scope>NUCLEOTIDE SEQUENCE [LARGE SCALE GENOMIC DNA]</scope>
    <source>
        <strain evidence="2 3">ST58-10</strain>
    </source>
</reference>
<dbReference type="InterPro" id="IPR018723">
    <property type="entry name" value="DUF2254_membrane"/>
</dbReference>
<dbReference type="KEGG" id="mars:A8C75_16995"/>
<evidence type="ECO:0000256" key="1">
    <source>
        <dbReference type="SAM" id="Phobius"/>
    </source>
</evidence>
<keyword evidence="1" id="KW-0812">Transmembrane</keyword>
<evidence type="ECO:0000313" key="2">
    <source>
        <dbReference type="EMBL" id="ANG64000.1"/>
    </source>
</evidence>